<gene>
    <name evidence="3" type="ORF">G7034_00740</name>
</gene>
<dbReference type="InterPro" id="IPR006805">
    <property type="entry name" value="Anth_synth_I_N"/>
</dbReference>
<dbReference type="InterPro" id="IPR019999">
    <property type="entry name" value="Anth_synth_I-like"/>
</dbReference>
<dbReference type="EMBL" id="JAANAS010000001">
    <property type="protein sequence ID" value="NGZ88773.1"/>
    <property type="molecule type" value="Genomic_DNA"/>
</dbReference>
<evidence type="ECO:0000259" key="2">
    <source>
        <dbReference type="Pfam" id="PF04715"/>
    </source>
</evidence>
<evidence type="ECO:0000313" key="4">
    <source>
        <dbReference type="Proteomes" id="UP000643701"/>
    </source>
</evidence>
<keyword evidence="4" id="KW-1185">Reference proteome</keyword>
<dbReference type="Pfam" id="PF00425">
    <property type="entry name" value="Chorismate_bind"/>
    <property type="match status" value="1"/>
</dbReference>
<feature type="domain" description="Chorismate-utilising enzyme C-terminal" evidence="1">
    <location>
        <begin position="163"/>
        <end position="419"/>
    </location>
</feature>
<dbReference type="InterPro" id="IPR015890">
    <property type="entry name" value="Chorismate_C"/>
</dbReference>
<evidence type="ECO:0000259" key="1">
    <source>
        <dbReference type="Pfam" id="PF00425"/>
    </source>
</evidence>
<dbReference type="Proteomes" id="UP000643701">
    <property type="component" value="Unassembled WGS sequence"/>
</dbReference>
<organism evidence="3 4">
    <name type="scientific">Psychroflexus maritimus</name>
    <dbReference type="NCBI Taxonomy" id="2714865"/>
    <lineage>
        <taxon>Bacteria</taxon>
        <taxon>Pseudomonadati</taxon>
        <taxon>Bacteroidota</taxon>
        <taxon>Flavobacteriia</taxon>
        <taxon>Flavobacteriales</taxon>
        <taxon>Flavobacteriaceae</taxon>
        <taxon>Psychroflexus</taxon>
    </lineage>
</organism>
<accession>A0A967DY63</accession>
<feature type="domain" description="Anthranilate synthase component I N-terminal" evidence="2">
    <location>
        <begin position="78"/>
        <end position="112"/>
    </location>
</feature>
<dbReference type="Gene3D" id="3.60.120.10">
    <property type="entry name" value="Anthranilate synthase"/>
    <property type="match status" value="1"/>
</dbReference>
<dbReference type="RefSeq" id="WP_166399038.1">
    <property type="nucleotide sequence ID" value="NZ_JAANAS010000001.1"/>
</dbReference>
<dbReference type="AlphaFoldDB" id="A0A967DY63"/>
<dbReference type="PRINTS" id="PR00095">
    <property type="entry name" value="ANTSNTHASEI"/>
</dbReference>
<dbReference type="InterPro" id="IPR005801">
    <property type="entry name" value="ADC_synthase"/>
</dbReference>
<dbReference type="SUPFAM" id="SSF56322">
    <property type="entry name" value="ADC synthase"/>
    <property type="match status" value="1"/>
</dbReference>
<name>A0A967DY63_9FLAO</name>
<dbReference type="PANTHER" id="PTHR11236:SF9">
    <property type="entry name" value="ANTHRANILATE SYNTHASE COMPONENT 1"/>
    <property type="match status" value="1"/>
</dbReference>
<evidence type="ECO:0000313" key="3">
    <source>
        <dbReference type="EMBL" id="NGZ88773.1"/>
    </source>
</evidence>
<dbReference type="Pfam" id="PF04715">
    <property type="entry name" value="Anth_synt_I_N"/>
    <property type="match status" value="1"/>
</dbReference>
<sequence length="428" mass="48661">MRKQAKFELKQVLKFKENLLHWANQDEYCVFLDSNLQKDTYTTADSIVGIGAFTALKVKEGNAFKQLEEYQKFSNDWLFGYFSYDLKNEIENLQSNNQDEVNFPNLYFVQPIKVIELKGNTVTFHYLTSVEEEIESDFRVILDYQIPALQPSKPIQLTPRISRSGYIESVKKTLAHIARGDIYEANFCMDFYATNVVLNPLHTYLKLNAISSPPQAAYLKFEHYSALCASPERYLKHHQQKLISQPIKGTAKRGQTKKEDLALKKALENDPKEKSENIMIVDLVRNDLSKTAQKASVKVEELCKVYSFKQVHQLISTVTSQPKTTFSPVSLIQSTFPMGSMTGAPKVSAMQLMEKLESFRRGLYSGSIGYFTPNGNFDFNVVIRSILYNSANQNISYAVGSAITSASIPEKEYQECLIKAKAMKEVLS</sequence>
<protein>
    <submittedName>
        <fullName evidence="3">Anthranilate synthase component I family protein</fullName>
    </submittedName>
</protein>
<proteinExistence type="predicted"/>
<comment type="caution">
    <text evidence="3">The sequence shown here is derived from an EMBL/GenBank/DDBJ whole genome shotgun (WGS) entry which is preliminary data.</text>
</comment>
<reference evidence="3" key="1">
    <citation type="submission" date="2020-03" db="EMBL/GenBank/DDBJ databases">
        <title>Psychroflexus Maritimus sp. nov., isolate from marine sediment.</title>
        <authorList>
            <person name="Zhong Y.-L."/>
        </authorList>
    </citation>
    <scope>NUCLEOTIDE SEQUENCE</scope>
    <source>
        <strain evidence="3">C1</strain>
    </source>
</reference>
<dbReference type="PANTHER" id="PTHR11236">
    <property type="entry name" value="AMINOBENZOATE/ANTHRANILATE SYNTHASE"/>
    <property type="match status" value="1"/>
</dbReference>
<dbReference type="GO" id="GO:0000162">
    <property type="term" value="P:L-tryptophan biosynthetic process"/>
    <property type="evidence" value="ECO:0007669"/>
    <property type="project" value="TreeGrafter"/>
</dbReference>